<comment type="caution">
    <text evidence="1">The sequence shown here is derived from an EMBL/GenBank/DDBJ whole genome shotgun (WGS) entry which is preliminary data.</text>
</comment>
<sequence>MDSDLIDMVNEAKEKYILHWNYRGLTEIPEAVKDVGGHVQEVYLKWNKLSTLPPWIGNFTEVTNLYLYGNCIESLPVSLGNMCNLVVLDLSANQLKDLPSSLGSLKNLQSLLLNQNYIRSLPSSLKDLVSLRYLSLSGNQFSALPGWLGSLPNLQELLVDNNSLEELPRRLTLSISLKVISVCSNRLSYLPSNGFASSPHIRFDSNPYLNYLSLPVFYQQLSKSEHFSNEESADAMAYGCFRSNSTISKHKVSLTLTLVPGNSHNEHKEIRIELPRQLLVIHSHYENTTTSLWELSLRRIYSLRFQHILNISLDQDQSHVFVSYKPISTQSCLDKVDLLESCILYNLTLDGPVSICMHNSCNEPIFTEAWVVFGAGRNTLGIPIMVMFCSHRCAAAFVESSNFTKANDLYRIQK</sequence>
<protein>
    <submittedName>
        <fullName evidence="1">Uncharacterized protein</fullName>
    </submittedName>
</protein>
<proteinExistence type="predicted"/>
<dbReference type="EMBL" id="CM056742">
    <property type="protein sequence ID" value="KAJ8680198.1"/>
    <property type="molecule type" value="Genomic_DNA"/>
</dbReference>
<keyword evidence="2" id="KW-1185">Reference proteome</keyword>
<dbReference type="Proteomes" id="UP001239111">
    <property type="component" value="Chromosome 2"/>
</dbReference>
<evidence type="ECO:0000313" key="2">
    <source>
        <dbReference type="Proteomes" id="UP001239111"/>
    </source>
</evidence>
<name>A0ACC2P9T4_9HYME</name>
<gene>
    <name evidence="1" type="ORF">QAD02_015985</name>
</gene>
<organism evidence="1 2">
    <name type="scientific">Eretmocerus hayati</name>
    <dbReference type="NCBI Taxonomy" id="131215"/>
    <lineage>
        <taxon>Eukaryota</taxon>
        <taxon>Metazoa</taxon>
        <taxon>Ecdysozoa</taxon>
        <taxon>Arthropoda</taxon>
        <taxon>Hexapoda</taxon>
        <taxon>Insecta</taxon>
        <taxon>Pterygota</taxon>
        <taxon>Neoptera</taxon>
        <taxon>Endopterygota</taxon>
        <taxon>Hymenoptera</taxon>
        <taxon>Apocrita</taxon>
        <taxon>Proctotrupomorpha</taxon>
        <taxon>Chalcidoidea</taxon>
        <taxon>Aphelinidae</taxon>
        <taxon>Aphelininae</taxon>
        <taxon>Eretmocerus</taxon>
    </lineage>
</organism>
<evidence type="ECO:0000313" key="1">
    <source>
        <dbReference type="EMBL" id="KAJ8680198.1"/>
    </source>
</evidence>
<accession>A0ACC2P9T4</accession>
<reference evidence="1" key="1">
    <citation type="submission" date="2023-04" db="EMBL/GenBank/DDBJ databases">
        <title>A chromosome-level genome assembly of the parasitoid wasp Eretmocerus hayati.</title>
        <authorList>
            <person name="Zhong Y."/>
            <person name="Liu S."/>
            <person name="Liu Y."/>
        </authorList>
    </citation>
    <scope>NUCLEOTIDE SEQUENCE</scope>
    <source>
        <strain evidence="1">ZJU_SS_LIU_2023</strain>
    </source>
</reference>